<keyword evidence="2" id="KW-1133">Transmembrane helix</keyword>
<dbReference type="InterPro" id="IPR006150">
    <property type="entry name" value="Cys_repeat_1"/>
</dbReference>
<dbReference type="InterPro" id="IPR000971">
    <property type="entry name" value="Globin"/>
</dbReference>
<proteinExistence type="predicted"/>
<dbReference type="SUPFAM" id="SSF57256">
    <property type="entry name" value="Elafin-like"/>
    <property type="match status" value="3"/>
</dbReference>
<dbReference type="GO" id="GO:0030414">
    <property type="term" value="F:peptidase inhibitor activity"/>
    <property type="evidence" value="ECO:0007669"/>
    <property type="project" value="InterPro"/>
</dbReference>
<dbReference type="GO" id="GO:0071541">
    <property type="term" value="C:eukaryotic translation initiation factor 3 complex, eIF3m"/>
    <property type="evidence" value="ECO:0007669"/>
    <property type="project" value="TreeGrafter"/>
</dbReference>
<sequence>MNYGCRQISNQHFVTIEIEKKNSCESSGWFILLSAFTGRILFLFVLYLFTENTSSKRVHKVGREAESDNGLKIDLYCIKADFHIVNIFLRRFTILHDILSRGHSVVKRNIHQLPFWFLRLKMPATPNFHRRCSTVANRAAQRTLRFCSTCLGNTGIYLYSEKSGRTLNLSVYDKRLIEESWCALRDKDEVAKQIFLRVLTSNEKIRTIFDLHTCPDDELEENSAFQRHVKSLSLFLSICADSLSVSPDRLVSIARSIGEKHVNFRWVSFDAEYWLLMKCAMVEVISSKQRPKISHLVNTAWNSLLSFVIFEIKHSFLEAQKSKNTKSEDDHNTKQMASAEIYLALFCICWNIVEAIKPGKCPAPPEGPAGPAQDECQQDEDCPGAEKCCATLLGKICLLPESPTEPVTEFQGVCPDFSYPLKWCATSPCPRGYYCFEKICCRHTKPGDCPDSMEGIPAGPPCDSDIDCESILKCCVIQSRSRCAFPAGFNAGTLSLTNRPPKVTGVPGSKRPSPFFSMPLQNVVADYQPMPAMYTDIDQWGGDYGELASYPHSYSADYPIAYVSTTQICCIGYKYRKECNNFCAMTSEQFAVINCRIILLNYAIFKMISSDFTVRVHPVVILSIVDAYERRDSKVTVNNRGVGSLLGYYEKNAVEIVNCYAVKYQAIRDECLFDKNMNKEMFDMNQLANPYESIVGWYTTSNEIHDSDQTLHDFYMSLVQKKTVGRDNIPVIHLVVDMANTEPHFGIYAFVLYKVKIPQTEDYQSLMLIPVQLQVVASEAERVALSSFMLPTDYQKREFPVASDFEQMKRRLSELLCSMAYLRHYVMNVLEGNIDGDTMVGRRLLQTMKEFQQSDRSLHESVMGSGLKDFLMLAYLTELTKTQLTLQDNDSDCTGTLKCCNTSAGATCLYPKLNDIYSTSNETEDEEGVVAYQAVADKVCPDGTNYLKRCFANTCPESYYCYFEICCKHTKQGSCPAALPGGGTPAGPHCDNDVECPTIMKCCVINDQNRCVYPEGYAGGTVLLPSAAPPPRPGYPLRPPLSRPFPGPYRPTLRVPYPIRPPYRPADLYPSYPPFTNGRPIPYSNDPLYPLGNALDLQPEPGEGYNFGSFPFGQGPEPMDAHKDFNGPHGGEPDGIGPDGMPYSADMYGPQELVHGSPFGPVDMPFARPEEKETSAVDETNPTAVTDVKI</sequence>
<feature type="transmembrane region" description="Helical" evidence="2">
    <location>
        <begin position="29"/>
        <end position="49"/>
    </location>
</feature>
<dbReference type="GO" id="GO:0020037">
    <property type="term" value="F:heme binding"/>
    <property type="evidence" value="ECO:0007669"/>
    <property type="project" value="InterPro"/>
</dbReference>
<dbReference type="InterPro" id="IPR036645">
    <property type="entry name" value="Elafin-like_sf"/>
</dbReference>
<organism evidence="6 7">
    <name type="scientific">Trichinella nativa</name>
    <dbReference type="NCBI Taxonomy" id="6335"/>
    <lineage>
        <taxon>Eukaryota</taxon>
        <taxon>Metazoa</taxon>
        <taxon>Ecdysozoa</taxon>
        <taxon>Nematoda</taxon>
        <taxon>Enoplea</taxon>
        <taxon>Dorylaimia</taxon>
        <taxon>Trichinellida</taxon>
        <taxon>Trichinellidae</taxon>
        <taxon>Trichinella</taxon>
    </lineage>
</organism>
<accession>A0A1Y3EG23</accession>
<feature type="domain" description="WAP" evidence="5">
    <location>
        <begin position="354"/>
        <end position="401"/>
    </location>
</feature>
<feature type="region of interest" description="Disordered" evidence="1">
    <location>
        <begin position="1123"/>
        <end position="1190"/>
    </location>
</feature>
<evidence type="ECO:0000313" key="7">
    <source>
        <dbReference type="Proteomes" id="UP000243006"/>
    </source>
</evidence>
<evidence type="ECO:0000259" key="5">
    <source>
        <dbReference type="PROSITE" id="PS51390"/>
    </source>
</evidence>
<dbReference type="SMART" id="SM00217">
    <property type="entry name" value="WAP"/>
    <property type="match status" value="4"/>
</dbReference>
<dbReference type="SMART" id="SM00289">
    <property type="entry name" value="WR1"/>
    <property type="match status" value="2"/>
</dbReference>
<keyword evidence="2" id="KW-0472">Membrane</keyword>
<dbReference type="InterPro" id="IPR008197">
    <property type="entry name" value="WAP_dom"/>
</dbReference>
<dbReference type="AlphaFoldDB" id="A0A1Y3EG23"/>
<dbReference type="Gene3D" id="1.10.490.10">
    <property type="entry name" value="Globins"/>
    <property type="match status" value="1"/>
</dbReference>
<dbReference type="GO" id="GO:0005576">
    <property type="term" value="C:extracellular region"/>
    <property type="evidence" value="ECO:0007669"/>
    <property type="project" value="InterPro"/>
</dbReference>
<dbReference type="InterPro" id="IPR009050">
    <property type="entry name" value="Globin-like_sf"/>
</dbReference>
<evidence type="ECO:0000259" key="4">
    <source>
        <dbReference type="PROSITE" id="PS50249"/>
    </source>
</evidence>
<dbReference type="GO" id="GO:0008237">
    <property type="term" value="F:metallopeptidase activity"/>
    <property type="evidence" value="ECO:0007669"/>
    <property type="project" value="InterPro"/>
</dbReference>
<dbReference type="Gene3D" id="3.40.140.10">
    <property type="entry name" value="Cytidine Deaminase, domain 2"/>
    <property type="match status" value="1"/>
</dbReference>
<dbReference type="EMBL" id="LVZM01013373">
    <property type="protein sequence ID" value="OUC44102.1"/>
    <property type="molecule type" value="Genomic_DNA"/>
</dbReference>
<dbReference type="GO" id="GO:0031369">
    <property type="term" value="F:translation initiation factor binding"/>
    <property type="evidence" value="ECO:0007669"/>
    <property type="project" value="TreeGrafter"/>
</dbReference>
<protein>
    <submittedName>
        <fullName evidence="6">WAP-type 'four-disulfide core</fullName>
    </submittedName>
</protein>
<dbReference type="PANTHER" id="PTHR10540:SF6">
    <property type="entry name" value="EUKARYOTIC TRANSLATION INITIATION FACTOR 3 SUBUNIT F"/>
    <property type="match status" value="1"/>
</dbReference>
<dbReference type="Gene3D" id="4.10.75.10">
    <property type="entry name" value="Elafin-like"/>
    <property type="match status" value="2"/>
</dbReference>
<dbReference type="PROSITE" id="PS01033">
    <property type="entry name" value="GLOBIN"/>
    <property type="match status" value="1"/>
</dbReference>
<dbReference type="PROSITE" id="PS51390">
    <property type="entry name" value="WAP"/>
    <property type="match status" value="1"/>
</dbReference>
<comment type="caution">
    <text evidence="6">The sequence shown here is derived from an EMBL/GenBank/DDBJ whole genome shotgun (WGS) entry which is preliminary data.</text>
</comment>
<evidence type="ECO:0000259" key="3">
    <source>
        <dbReference type="PROSITE" id="PS01033"/>
    </source>
</evidence>
<dbReference type="Pfam" id="PF00095">
    <property type="entry name" value="WAP"/>
    <property type="match status" value="3"/>
</dbReference>
<dbReference type="SMART" id="SM00232">
    <property type="entry name" value="JAB_MPN"/>
    <property type="match status" value="1"/>
</dbReference>
<dbReference type="Proteomes" id="UP000243006">
    <property type="component" value="Unassembled WGS sequence"/>
</dbReference>
<dbReference type="GO" id="GO:0003743">
    <property type="term" value="F:translation initiation factor activity"/>
    <property type="evidence" value="ECO:0007669"/>
    <property type="project" value="TreeGrafter"/>
</dbReference>
<evidence type="ECO:0000313" key="6">
    <source>
        <dbReference type="EMBL" id="OUC44102.1"/>
    </source>
</evidence>
<dbReference type="PANTHER" id="PTHR10540">
    <property type="entry name" value="EUKARYOTIC TRANSLATION INITIATION FACTOR 3 SUBUNIT F-RELATED"/>
    <property type="match status" value="1"/>
</dbReference>
<evidence type="ECO:0000256" key="2">
    <source>
        <dbReference type="SAM" id="Phobius"/>
    </source>
</evidence>
<reference evidence="6 7" key="1">
    <citation type="submission" date="2015-04" db="EMBL/GenBank/DDBJ databases">
        <title>Draft genome of the roundworm Trichinella nativa.</title>
        <authorList>
            <person name="Mitreva M."/>
        </authorList>
    </citation>
    <scope>NUCLEOTIDE SEQUENCE [LARGE SCALE GENOMIC DNA]</scope>
    <source>
        <strain evidence="6 7">ISS45</strain>
    </source>
</reference>
<dbReference type="InterPro" id="IPR000555">
    <property type="entry name" value="JAMM/MPN+_dom"/>
</dbReference>
<dbReference type="InterPro" id="IPR037518">
    <property type="entry name" value="MPN"/>
</dbReference>
<dbReference type="SUPFAM" id="SSF46458">
    <property type="entry name" value="Globin-like"/>
    <property type="match status" value="1"/>
</dbReference>
<dbReference type="CDD" id="cd01040">
    <property type="entry name" value="Mb-like"/>
    <property type="match status" value="1"/>
</dbReference>
<dbReference type="InterPro" id="IPR012292">
    <property type="entry name" value="Globin/Proto"/>
</dbReference>
<name>A0A1Y3EG23_9BILA</name>
<evidence type="ECO:0000256" key="1">
    <source>
        <dbReference type="SAM" id="MobiDB-lite"/>
    </source>
</evidence>
<keyword evidence="2" id="KW-0812">Transmembrane</keyword>
<dbReference type="InterPro" id="IPR044399">
    <property type="entry name" value="Mb-like_M"/>
</dbReference>
<dbReference type="InterPro" id="IPR024969">
    <property type="entry name" value="EIF3F/CSN6-like_C"/>
</dbReference>
<dbReference type="GO" id="GO:0019825">
    <property type="term" value="F:oxygen binding"/>
    <property type="evidence" value="ECO:0007669"/>
    <property type="project" value="InterPro"/>
</dbReference>
<dbReference type="PROSITE" id="PS50249">
    <property type="entry name" value="MPN"/>
    <property type="match status" value="1"/>
</dbReference>
<dbReference type="Pfam" id="PF01398">
    <property type="entry name" value="JAB"/>
    <property type="match status" value="1"/>
</dbReference>
<feature type="domain" description="MPN" evidence="4">
    <location>
        <begin position="614"/>
        <end position="756"/>
    </location>
</feature>
<feature type="compositionally biased region" description="Gly residues" evidence="1">
    <location>
        <begin position="1128"/>
        <end position="1138"/>
    </location>
</feature>
<feature type="domain" description="Globin" evidence="3">
    <location>
        <begin position="168"/>
        <end position="317"/>
    </location>
</feature>
<dbReference type="Pfam" id="PF13012">
    <property type="entry name" value="MitMem_reg"/>
    <property type="match status" value="1"/>
</dbReference>
<dbReference type="CDD" id="cd00199">
    <property type="entry name" value="WAP"/>
    <property type="match status" value="1"/>
</dbReference>
<gene>
    <name evidence="6" type="ORF">D917_02319</name>
</gene>
<dbReference type="Pfam" id="PF00042">
    <property type="entry name" value="Globin"/>
    <property type="match status" value="1"/>
</dbReference>